<organism evidence="5 6">
    <name type="scientific">Blautia obeum</name>
    <dbReference type="NCBI Taxonomy" id="40520"/>
    <lineage>
        <taxon>Bacteria</taxon>
        <taxon>Bacillati</taxon>
        <taxon>Bacillota</taxon>
        <taxon>Clostridia</taxon>
        <taxon>Lachnospirales</taxon>
        <taxon>Lachnospiraceae</taxon>
        <taxon>Blautia</taxon>
    </lineage>
</organism>
<sequence length="256" mass="28205">MKDAYIKGEIAVDDDAEFLDWWGINYTCPSQIKGVVDTLDDGEELKVKISSQGGSVSGASEIYSTLREASANGHKVTCDIQGDAYSAASMIAMAGDIVRISPVARIMIHCASTRAAGNASDMEKMAEILRTTDKSIVQAYVLKTGMSEEELLKLMQEETWFYANKCVELHFADEIIKDDAIEITNSVYESLLTPEMRERARKEIENAKRKEKETAEAEIKAAETAKAEAKIKAKAETLRKSARAVALKVGLDRIEL</sequence>
<evidence type="ECO:0000256" key="1">
    <source>
        <dbReference type="ARBA" id="ARBA00022670"/>
    </source>
</evidence>
<dbReference type="GO" id="GO:0004176">
    <property type="term" value="F:ATP-dependent peptidase activity"/>
    <property type="evidence" value="ECO:0007669"/>
    <property type="project" value="TreeGrafter"/>
</dbReference>
<dbReference type="SUPFAM" id="SSF52096">
    <property type="entry name" value="ClpP/crotonase"/>
    <property type="match status" value="1"/>
</dbReference>
<keyword evidence="2" id="KW-0378">Hydrolase</keyword>
<gene>
    <name evidence="5" type="ORF">DWZ12_04805</name>
</gene>
<proteinExistence type="predicted"/>
<evidence type="ECO:0000313" key="6">
    <source>
        <dbReference type="Proteomes" id="UP000283585"/>
    </source>
</evidence>
<name>A0A411ZUL1_9FIRM</name>
<dbReference type="InterPro" id="IPR023562">
    <property type="entry name" value="ClpP/TepA"/>
</dbReference>
<dbReference type="PANTHER" id="PTHR10381">
    <property type="entry name" value="ATP-DEPENDENT CLP PROTEASE PROTEOLYTIC SUBUNIT"/>
    <property type="match status" value="1"/>
</dbReference>
<dbReference type="InterPro" id="IPR029045">
    <property type="entry name" value="ClpP/crotonase-like_dom_sf"/>
</dbReference>
<protein>
    <submittedName>
        <fullName evidence="5">Clp protease ClpP</fullName>
    </submittedName>
</protein>
<dbReference type="EMBL" id="QRSS01000004">
    <property type="protein sequence ID" value="RGQ06510.1"/>
    <property type="molecule type" value="Genomic_DNA"/>
</dbReference>
<evidence type="ECO:0000313" key="5">
    <source>
        <dbReference type="EMBL" id="RGQ06510.1"/>
    </source>
</evidence>
<dbReference type="AlphaFoldDB" id="A0A411ZUL1"/>
<reference evidence="5 6" key="1">
    <citation type="submission" date="2018-08" db="EMBL/GenBank/DDBJ databases">
        <title>A genome reference for cultivated species of the human gut microbiota.</title>
        <authorList>
            <person name="Zou Y."/>
            <person name="Xue W."/>
            <person name="Luo G."/>
        </authorList>
    </citation>
    <scope>NUCLEOTIDE SEQUENCE [LARGE SCALE GENOMIC DNA]</scope>
    <source>
        <strain evidence="5 6">AF29-2BH</strain>
    </source>
</reference>
<dbReference type="Pfam" id="PF00574">
    <property type="entry name" value="CLP_protease"/>
    <property type="match status" value="1"/>
</dbReference>
<evidence type="ECO:0000256" key="3">
    <source>
        <dbReference type="ARBA" id="ARBA00022825"/>
    </source>
</evidence>
<dbReference type="GO" id="GO:0006515">
    <property type="term" value="P:protein quality control for misfolded or incompletely synthesized proteins"/>
    <property type="evidence" value="ECO:0007669"/>
    <property type="project" value="TreeGrafter"/>
</dbReference>
<dbReference type="RefSeq" id="WP_118044452.1">
    <property type="nucleotide sequence ID" value="NZ_QRSS01000004.1"/>
</dbReference>
<evidence type="ECO:0000256" key="4">
    <source>
        <dbReference type="SAM" id="Coils"/>
    </source>
</evidence>
<dbReference type="Proteomes" id="UP000283585">
    <property type="component" value="Unassembled WGS sequence"/>
</dbReference>
<accession>A0A411ZUL1</accession>
<comment type="caution">
    <text evidence="5">The sequence shown here is derived from an EMBL/GenBank/DDBJ whole genome shotgun (WGS) entry which is preliminary data.</text>
</comment>
<evidence type="ECO:0000256" key="2">
    <source>
        <dbReference type="ARBA" id="ARBA00022801"/>
    </source>
</evidence>
<dbReference type="PANTHER" id="PTHR10381:SF70">
    <property type="entry name" value="ATP-DEPENDENT CLP PROTEASE PROTEOLYTIC SUBUNIT"/>
    <property type="match status" value="1"/>
</dbReference>
<dbReference type="GO" id="GO:0051117">
    <property type="term" value="F:ATPase binding"/>
    <property type="evidence" value="ECO:0007669"/>
    <property type="project" value="TreeGrafter"/>
</dbReference>
<keyword evidence="3" id="KW-0720">Serine protease</keyword>
<dbReference type="Gene3D" id="3.90.226.10">
    <property type="entry name" value="2-enoyl-CoA Hydratase, Chain A, domain 1"/>
    <property type="match status" value="1"/>
</dbReference>
<keyword evidence="1 5" id="KW-0645">Protease</keyword>
<feature type="coiled-coil region" evidence="4">
    <location>
        <begin position="197"/>
        <end position="232"/>
    </location>
</feature>
<keyword evidence="4" id="KW-0175">Coiled coil</keyword>
<dbReference type="GO" id="GO:0009368">
    <property type="term" value="C:endopeptidase Clp complex"/>
    <property type="evidence" value="ECO:0007669"/>
    <property type="project" value="TreeGrafter"/>
</dbReference>
<dbReference type="CDD" id="cd07016">
    <property type="entry name" value="S14_ClpP_1"/>
    <property type="match status" value="1"/>
</dbReference>
<dbReference type="NCBIfam" id="NF045542">
    <property type="entry name" value="Clp_rel_HeadMat"/>
    <property type="match status" value="1"/>
</dbReference>
<dbReference type="GO" id="GO:0004252">
    <property type="term" value="F:serine-type endopeptidase activity"/>
    <property type="evidence" value="ECO:0007669"/>
    <property type="project" value="TreeGrafter"/>
</dbReference>